<comment type="subcellular location">
    <subcellularLocation>
        <location evidence="1">Membrane</location>
        <topology evidence="1">Multi-pass membrane protein</topology>
    </subcellularLocation>
</comment>
<dbReference type="EMBL" id="CACVAR010000234">
    <property type="protein sequence ID" value="CAA6814037.1"/>
    <property type="molecule type" value="Genomic_DNA"/>
</dbReference>
<evidence type="ECO:0000256" key="2">
    <source>
        <dbReference type="ARBA" id="ARBA00022692"/>
    </source>
</evidence>
<evidence type="ECO:0000313" key="6">
    <source>
        <dbReference type="EMBL" id="CAA6814037.1"/>
    </source>
</evidence>
<name>A0A6S6TCB9_9BACT</name>
<keyword evidence="3 5" id="KW-1133">Transmembrane helix</keyword>
<keyword evidence="4 5" id="KW-0472">Membrane</keyword>
<dbReference type="Pfam" id="PF07264">
    <property type="entry name" value="EI24"/>
    <property type="match status" value="1"/>
</dbReference>
<feature type="transmembrane region" description="Helical" evidence="5">
    <location>
        <begin position="20"/>
        <end position="40"/>
    </location>
</feature>
<sequence length="216" mass="24411">MTNTIKKSLRDILSPMVLKFILKIGFGSILLWIVLLTYFWDSFSSFVTSFLTWVPFEWLQDTIAYVAAPLVAYTLIIVTIAILTSLFSEKLLIDLAKKHYPEKKAIASPSISGSISSTLSSTLIFAVLYLLLFPTFFIPIIGQGIMLYVWSILLKAPTVHDVGGLFITDKQKLKEKRKKSNMIAMIASLFNYIPLLNIFAPIFAQIMFLHHILGKK</sequence>
<evidence type="ECO:0000256" key="1">
    <source>
        <dbReference type="ARBA" id="ARBA00004141"/>
    </source>
</evidence>
<feature type="transmembrane region" description="Helical" evidence="5">
    <location>
        <begin position="147"/>
        <end position="168"/>
    </location>
</feature>
<proteinExistence type="predicted"/>
<feature type="transmembrane region" description="Helical" evidence="5">
    <location>
        <begin position="189"/>
        <end position="213"/>
    </location>
</feature>
<evidence type="ECO:0008006" key="7">
    <source>
        <dbReference type="Google" id="ProtNLM"/>
    </source>
</evidence>
<evidence type="ECO:0000256" key="5">
    <source>
        <dbReference type="SAM" id="Phobius"/>
    </source>
</evidence>
<dbReference type="InterPro" id="IPR059112">
    <property type="entry name" value="CysZ/EI24"/>
</dbReference>
<evidence type="ECO:0000256" key="3">
    <source>
        <dbReference type="ARBA" id="ARBA00022989"/>
    </source>
</evidence>
<keyword evidence="2 5" id="KW-0812">Transmembrane</keyword>
<organism evidence="6">
    <name type="scientific">uncultured Sulfurovum sp</name>
    <dbReference type="NCBI Taxonomy" id="269237"/>
    <lineage>
        <taxon>Bacteria</taxon>
        <taxon>Pseudomonadati</taxon>
        <taxon>Campylobacterota</taxon>
        <taxon>Epsilonproteobacteria</taxon>
        <taxon>Campylobacterales</taxon>
        <taxon>Sulfurovaceae</taxon>
        <taxon>Sulfurovum</taxon>
        <taxon>environmental samples</taxon>
    </lineage>
</organism>
<feature type="transmembrane region" description="Helical" evidence="5">
    <location>
        <begin position="63"/>
        <end position="87"/>
    </location>
</feature>
<gene>
    <name evidence="6" type="ORF">HELGO_WM43663</name>
</gene>
<accession>A0A6S6TCB9</accession>
<feature type="transmembrane region" description="Helical" evidence="5">
    <location>
        <begin position="122"/>
        <end position="141"/>
    </location>
</feature>
<reference evidence="6" key="1">
    <citation type="submission" date="2020-01" db="EMBL/GenBank/DDBJ databases">
        <authorList>
            <person name="Meier V. D."/>
            <person name="Meier V D."/>
        </authorList>
    </citation>
    <scope>NUCLEOTIDE SEQUENCE</scope>
    <source>
        <strain evidence="6">HLG_WM_MAG_03</strain>
    </source>
</reference>
<evidence type="ECO:0000256" key="4">
    <source>
        <dbReference type="ARBA" id="ARBA00023136"/>
    </source>
</evidence>
<dbReference type="AlphaFoldDB" id="A0A6S6TCB9"/>
<protein>
    <recommendedName>
        <fullName evidence="7">Transmembrane protein</fullName>
    </recommendedName>
</protein>